<keyword evidence="6 7" id="KW-0472">Membrane</keyword>
<evidence type="ECO:0000313" key="10">
    <source>
        <dbReference type="EMBL" id="MBE7939605.1"/>
    </source>
</evidence>
<organism evidence="10 11">
    <name type="scientific">Ramlibacter aquaticus</name>
    <dbReference type="NCBI Taxonomy" id="2780094"/>
    <lineage>
        <taxon>Bacteria</taxon>
        <taxon>Pseudomonadati</taxon>
        <taxon>Pseudomonadota</taxon>
        <taxon>Betaproteobacteria</taxon>
        <taxon>Burkholderiales</taxon>
        <taxon>Comamonadaceae</taxon>
        <taxon>Ramlibacter</taxon>
    </lineage>
</organism>
<keyword evidence="3" id="KW-1003">Cell membrane</keyword>
<keyword evidence="11" id="KW-1185">Reference proteome</keyword>
<sequence>MKALDRKVLRDLRLLWSQAITIGLVVASGIAGFVACLSAVDSLQAARESFYAQARFADLFASVKRAPDSLVQRLAALPGVAAVQPTVEAAARVTLADSPDPVIGQLIGRDARQAQALNRVSLRSGRWPEPGARELEAAVSEGFAIAHGLRAGDLAQALVNGRQRPVRITGIALSPEYIFGGLWGMPDLRAFGVFWVDRDALAAVLDMRGAFNHVALRLAPGASPAAVADAAGRLLAPLGGTPVHGRDEQVSHAMLDNEIHEQQVLGTVLPAIFLAVAGFLLHVVTARLVATQREQVAALKALGYGNRAIALHYLKLVLPMVLGGFALGLLAGDQLGAGLMGLYAEAFRFPLLQHRLAPWLAATGLAIVALTAVAGTLTAIAATVRLSPAEAMRPPAPGRYRRALLERLPGLRAGTGLRMILRNVERRPLRSGLTVAGIALAVAIVVMGNFFRDAIELIIHANFDLAMRGDLAVWTTETVDASARRELLRVPGVLQVEAGRSVPVRLVHGARSQKAQVEGFADPALLRRIVDVDLQPATPGRDGLVLTDRLAEKLGLRVGDTVTLEVREGRREVRQVVLEGTVRDMMGLNAFMEREALNRLLGDPDVANAFTLFVERGRVREVVQATQGMPGVAGVFSKATLLRNMRSITARNILVMSAILTGFAVVIAVGVVYNNARIALAERSWELASLRVLGFTRGEVSVLLLGELALSIAVAVPLGMGLGWLLTHGLVDLMRNDQFLFPVDIQPRTYAWAALAVACAGVASALVVRRRIDRLDMVASLKTRE</sequence>
<dbReference type="InterPro" id="IPR003838">
    <property type="entry name" value="ABC3_permease_C"/>
</dbReference>
<keyword evidence="4 7" id="KW-0812">Transmembrane</keyword>
<evidence type="ECO:0000313" key="11">
    <source>
        <dbReference type="Proteomes" id="UP000715965"/>
    </source>
</evidence>
<evidence type="ECO:0000259" key="8">
    <source>
        <dbReference type="Pfam" id="PF02687"/>
    </source>
</evidence>
<comment type="similarity">
    <text evidence="2">Belongs to the ABC-4 integral membrane protein family. LolC/E subfamily.</text>
</comment>
<feature type="transmembrane region" description="Helical" evidence="7">
    <location>
        <begin position="12"/>
        <end position="40"/>
    </location>
</feature>
<dbReference type="Pfam" id="PF12704">
    <property type="entry name" value="MacB_PCD"/>
    <property type="match status" value="2"/>
</dbReference>
<feature type="domain" description="MacB-like periplasmic core" evidence="9">
    <location>
        <begin position="431"/>
        <end position="566"/>
    </location>
</feature>
<evidence type="ECO:0000256" key="7">
    <source>
        <dbReference type="SAM" id="Phobius"/>
    </source>
</evidence>
<proteinExistence type="inferred from homology"/>
<comment type="subcellular location">
    <subcellularLocation>
        <location evidence="1">Cell membrane</location>
        <topology evidence="1">Multi-pass membrane protein</topology>
    </subcellularLocation>
</comment>
<dbReference type="PANTHER" id="PTHR30489:SF0">
    <property type="entry name" value="LIPOPROTEIN-RELEASING SYSTEM TRANSMEMBRANE PROTEIN LOLE"/>
    <property type="match status" value="1"/>
</dbReference>
<name>A0ABR9SBD4_9BURK</name>
<evidence type="ECO:0000259" key="9">
    <source>
        <dbReference type="Pfam" id="PF12704"/>
    </source>
</evidence>
<dbReference type="RefSeq" id="WP_193779155.1">
    <property type="nucleotide sequence ID" value="NZ_JADDOJ010000008.1"/>
</dbReference>
<reference evidence="10 11" key="1">
    <citation type="submission" date="2020-10" db="EMBL/GenBank/DDBJ databases">
        <title>Draft genome of Ramlibacter aquaticus LMG 30558.</title>
        <authorList>
            <person name="Props R."/>
        </authorList>
    </citation>
    <scope>NUCLEOTIDE SEQUENCE [LARGE SCALE GENOMIC DNA]</scope>
    <source>
        <strain evidence="10 11">LMG 30558</strain>
    </source>
</reference>
<protein>
    <submittedName>
        <fullName evidence="10">ABC transporter permease</fullName>
    </submittedName>
</protein>
<feature type="transmembrane region" description="Helical" evidence="7">
    <location>
        <begin position="749"/>
        <end position="768"/>
    </location>
</feature>
<feature type="transmembrane region" description="Helical" evidence="7">
    <location>
        <begin position="311"/>
        <end position="332"/>
    </location>
</feature>
<feature type="transmembrane region" description="Helical" evidence="7">
    <location>
        <begin position="268"/>
        <end position="290"/>
    </location>
</feature>
<dbReference type="EMBL" id="JADDOJ010000008">
    <property type="protein sequence ID" value="MBE7939605.1"/>
    <property type="molecule type" value="Genomic_DNA"/>
</dbReference>
<feature type="transmembrane region" description="Helical" evidence="7">
    <location>
        <begin position="359"/>
        <end position="384"/>
    </location>
</feature>
<dbReference type="InterPro" id="IPR051447">
    <property type="entry name" value="Lipoprotein-release_system"/>
</dbReference>
<dbReference type="PANTHER" id="PTHR30489">
    <property type="entry name" value="LIPOPROTEIN-RELEASING SYSTEM TRANSMEMBRANE PROTEIN LOLE"/>
    <property type="match status" value="1"/>
</dbReference>
<comment type="caution">
    <text evidence="10">The sequence shown here is derived from an EMBL/GenBank/DDBJ whole genome shotgun (WGS) entry which is preliminary data.</text>
</comment>
<feature type="transmembrane region" description="Helical" evidence="7">
    <location>
        <begin position="432"/>
        <end position="451"/>
    </location>
</feature>
<feature type="transmembrane region" description="Helical" evidence="7">
    <location>
        <begin position="653"/>
        <end position="673"/>
    </location>
</feature>
<dbReference type="Proteomes" id="UP000715965">
    <property type="component" value="Unassembled WGS sequence"/>
</dbReference>
<evidence type="ECO:0000256" key="2">
    <source>
        <dbReference type="ARBA" id="ARBA00005236"/>
    </source>
</evidence>
<feature type="domain" description="MacB-like periplasmic core" evidence="9">
    <location>
        <begin position="24"/>
        <end position="231"/>
    </location>
</feature>
<dbReference type="InterPro" id="IPR025857">
    <property type="entry name" value="MacB_PCD"/>
</dbReference>
<evidence type="ECO:0000256" key="3">
    <source>
        <dbReference type="ARBA" id="ARBA00022475"/>
    </source>
</evidence>
<feature type="domain" description="ABC3 transporter permease C-terminal" evidence="8">
    <location>
        <begin position="268"/>
        <end position="387"/>
    </location>
</feature>
<accession>A0ABR9SBD4</accession>
<gene>
    <name evidence="10" type="ORF">IM725_03330</name>
</gene>
<evidence type="ECO:0000256" key="1">
    <source>
        <dbReference type="ARBA" id="ARBA00004651"/>
    </source>
</evidence>
<feature type="transmembrane region" description="Helical" evidence="7">
    <location>
        <begin position="700"/>
        <end position="726"/>
    </location>
</feature>
<evidence type="ECO:0000256" key="4">
    <source>
        <dbReference type="ARBA" id="ARBA00022692"/>
    </source>
</evidence>
<evidence type="ECO:0000256" key="6">
    <source>
        <dbReference type="ARBA" id="ARBA00023136"/>
    </source>
</evidence>
<feature type="domain" description="ABC3 transporter permease C-terminal" evidence="8">
    <location>
        <begin position="659"/>
        <end position="772"/>
    </location>
</feature>
<dbReference type="Pfam" id="PF02687">
    <property type="entry name" value="FtsX"/>
    <property type="match status" value="2"/>
</dbReference>
<keyword evidence="5 7" id="KW-1133">Transmembrane helix</keyword>
<evidence type="ECO:0000256" key="5">
    <source>
        <dbReference type="ARBA" id="ARBA00022989"/>
    </source>
</evidence>